<gene>
    <name evidence="1" type="ORF">CP49_32855</name>
</gene>
<dbReference type="AlphaFoldDB" id="A0A0R3KMF4"/>
<proteinExistence type="predicted"/>
<name>A0A0R3KMF4_9BRAD</name>
<accession>A0A0R3KMF4</accession>
<dbReference type="Proteomes" id="UP000051913">
    <property type="component" value="Unassembled WGS sequence"/>
</dbReference>
<evidence type="ECO:0000313" key="2">
    <source>
        <dbReference type="Proteomes" id="UP000051913"/>
    </source>
</evidence>
<reference evidence="1 2" key="1">
    <citation type="submission" date="2014-03" db="EMBL/GenBank/DDBJ databases">
        <title>Bradyrhizobium valentinum sp. nov., isolated from effective nodules of Lupinus mariae-josephae, a lupine endemic of basic-lime soils in Eastern Spain.</title>
        <authorList>
            <person name="Duran D."/>
            <person name="Rey L."/>
            <person name="Navarro A."/>
            <person name="Busquets A."/>
            <person name="Imperial J."/>
            <person name="Ruiz-Argueso T."/>
        </authorList>
    </citation>
    <scope>NUCLEOTIDE SEQUENCE [LARGE SCALE GENOMIC DNA]</scope>
    <source>
        <strain evidence="1 2">LmjM3</strain>
    </source>
</reference>
<sequence length="120" mass="13290">MMGLSAVALLEIGTANSHDPMRPELNAWFKSLKNKVGEPCCDTGDGQHVEAEWDMTKGGYKVLLKDPHRPTEPGQWFDVPYSAVIDQPNLSGIAMVWWSPSYTDGRMTPIWRCFIPGPGG</sequence>
<comment type="caution">
    <text evidence="1">The sequence shown here is derived from an EMBL/GenBank/DDBJ whole genome shotgun (WGS) entry which is preliminary data.</text>
</comment>
<dbReference type="EMBL" id="LLXX01000188">
    <property type="protein sequence ID" value="KRQ96871.1"/>
    <property type="molecule type" value="Genomic_DNA"/>
</dbReference>
<keyword evidence="2" id="KW-1185">Reference proteome</keyword>
<evidence type="ECO:0000313" key="1">
    <source>
        <dbReference type="EMBL" id="KRQ96871.1"/>
    </source>
</evidence>
<protein>
    <submittedName>
        <fullName evidence="1">Uncharacterized protein</fullName>
    </submittedName>
</protein>
<organism evidence="1 2">
    <name type="scientific">Bradyrhizobium valentinum</name>
    <dbReference type="NCBI Taxonomy" id="1518501"/>
    <lineage>
        <taxon>Bacteria</taxon>
        <taxon>Pseudomonadati</taxon>
        <taxon>Pseudomonadota</taxon>
        <taxon>Alphaproteobacteria</taxon>
        <taxon>Hyphomicrobiales</taxon>
        <taxon>Nitrobacteraceae</taxon>
        <taxon>Bradyrhizobium</taxon>
    </lineage>
</organism>